<keyword evidence="3" id="KW-0210">Decarboxylase</keyword>
<dbReference type="Gene3D" id="3.90.1150.10">
    <property type="entry name" value="Aspartate Aminotransferase, domain 1"/>
    <property type="match status" value="1"/>
</dbReference>
<comment type="caution">
    <text evidence="8">The sequence shown here is derived from an EMBL/GenBank/DDBJ whole genome shotgun (WGS) entry which is preliminary data.</text>
</comment>
<dbReference type="GO" id="GO:0004058">
    <property type="term" value="F:aromatic-L-amino-acid decarboxylase activity"/>
    <property type="evidence" value="ECO:0007669"/>
    <property type="project" value="UniProtKB-ARBA"/>
</dbReference>
<keyword evidence="5 7" id="KW-0456">Lyase</keyword>
<dbReference type="InterPro" id="IPR010977">
    <property type="entry name" value="Aromatic_deC"/>
</dbReference>
<dbReference type="InterPro" id="IPR015424">
    <property type="entry name" value="PyrdxlP-dep_Trfase"/>
</dbReference>
<dbReference type="Proteomes" id="UP000612893">
    <property type="component" value="Unassembled WGS sequence"/>
</dbReference>
<organism evidence="8 9">
    <name type="scientific">Candidatus Nephthysia bennettiae</name>
    <dbReference type="NCBI Taxonomy" id="3127016"/>
    <lineage>
        <taxon>Bacteria</taxon>
        <taxon>Bacillati</taxon>
        <taxon>Candidatus Dormiibacterota</taxon>
        <taxon>Candidatus Dormibacteria</taxon>
        <taxon>Candidatus Dormibacterales</taxon>
        <taxon>Candidatus Dormibacteraceae</taxon>
        <taxon>Candidatus Nephthysia</taxon>
    </lineage>
</organism>
<dbReference type="PANTHER" id="PTHR11999:SF70">
    <property type="entry name" value="MIP05841P"/>
    <property type="match status" value="1"/>
</dbReference>
<reference evidence="8" key="1">
    <citation type="submission" date="2020-10" db="EMBL/GenBank/DDBJ databases">
        <title>Ca. Dormibacterota MAGs.</title>
        <authorList>
            <person name="Montgomery K."/>
        </authorList>
    </citation>
    <scope>NUCLEOTIDE SEQUENCE [LARGE SCALE GENOMIC DNA]</scope>
    <source>
        <strain evidence="8">SC8812_S17_10</strain>
    </source>
</reference>
<evidence type="ECO:0000256" key="2">
    <source>
        <dbReference type="ARBA" id="ARBA00009533"/>
    </source>
</evidence>
<gene>
    <name evidence="8" type="ORF">JF922_05905</name>
</gene>
<evidence type="ECO:0000256" key="4">
    <source>
        <dbReference type="ARBA" id="ARBA00022898"/>
    </source>
</evidence>
<keyword evidence="9" id="KW-1185">Reference proteome</keyword>
<evidence type="ECO:0000313" key="8">
    <source>
        <dbReference type="EMBL" id="MBJ7597604.1"/>
    </source>
</evidence>
<dbReference type="GO" id="GO:0008483">
    <property type="term" value="F:transaminase activity"/>
    <property type="evidence" value="ECO:0007669"/>
    <property type="project" value="UniProtKB-KW"/>
</dbReference>
<accession>A0A934N8H3</accession>
<comment type="similarity">
    <text evidence="2 7">Belongs to the group II decarboxylase family.</text>
</comment>
<dbReference type="EMBL" id="JAEKNR010000069">
    <property type="protein sequence ID" value="MBJ7597604.1"/>
    <property type="molecule type" value="Genomic_DNA"/>
</dbReference>
<dbReference type="InterPro" id="IPR015421">
    <property type="entry name" value="PyrdxlP-dep_Trfase_major"/>
</dbReference>
<protein>
    <submittedName>
        <fullName evidence="8">Aminotransferase class V-fold PLP-dependent enzyme</fullName>
    </submittedName>
</protein>
<evidence type="ECO:0000256" key="1">
    <source>
        <dbReference type="ARBA" id="ARBA00001933"/>
    </source>
</evidence>
<evidence type="ECO:0000313" key="9">
    <source>
        <dbReference type="Proteomes" id="UP000612893"/>
    </source>
</evidence>
<dbReference type="PRINTS" id="PR00800">
    <property type="entry name" value="YHDCRBOXLASE"/>
</dbReference>
<dbReference type="GO" id="GO:0030170">
    <property type="term" value="F:pyridoxal phosphate binding"/>
    <property type="evidence" value="ECO:0007669"/>
    <property type="project" value="InterPro"/>
</dbReference>
<evidence type="ECO:0000256" key="5">
    <source>
        <dbReference type="ARBA" id="ARBA00023239"/>
    </source>
</evidence>
<evidence type="ECO:0000256" key="7">
    <source>
        <dbReference type="RuleBase" id="RU000382"/>
    </source>
</evidence>
<comment type="cofactor">
    <cofactor evidence="1 6 7">
        <name>pyridoxal 5'-phosphate</name>
        <dbReference type="ChEBI" id="CHEBI:597326"/>
    </cofactor>
</comment>
<feature type="modified residue" description="N6-(pyridoxal phosphate)lysine" evidence="6">
    <location>
        <position position="299"/>
    </location>
</feature>
<dbReference type="GO" id="GO:0006520">
    <property type="term" value="P:amino acid metabolic process"/>
    <property type="evidence" value="ECO:0007669"/>
    <property type="project" value="InterPro"/>
</dbReference>
<dbReference type="GO" id="GO:0019752">
    <property type="term" value="P:carboxylic acid metabolic process"/>
    <property type="evidence" value="ECO:0007669"/>
    <property type="project" value="InterPro"/>
</dbReference>
<evidence type="ECO:0000256" key="6">
    <source>
        <dbReference type="PIRSR" id="PIRSR602129-50"/>
    </source>
</evidence>
<dbReference type="InterPro" id="IPR015422">
    <property type="entry name" value="PyrdxlP-dep_Trfase_small"/>
</dbReference>
<evidence type="ECO:0000256" key="3">
    <source>
        <dbReference type="ARBA" id="ARBA00022793"/>
    </source>
</evidence>
<dbReference type="SUPFAM" id="SSF53383">
    <property type="entry name" value="PLP-dependent transferases"/>
    <property type="match status" value="1"/>
</dbReference>
<dbReference type="RefSeq" id="WP_338199969.1">
    <property type="nucleotide sequence ID" value="NZ_JAEKNR010000069.1"/>
</dbReference>
<dbReference type="PANTHER" id="PTHR11999">
    <property type="entry name" value="GROUP II PYRIDOXAL-5-PHOSPHATE DECARBOXYLASE"/>
    <property type="match status" value="1"/>
</dbReference>
<dbReference type="Gene3D" id="3.40.640.10">
    <property type="entry name" value="Type I PLP-dependent aspartate aminotransferase-like (Major domain)"/>
    <property type="match status" value="1"/>
</dbReference>
<keyword evidence="8" id="KW-0808">Transferase</keyword>
<dbReference type="InterPro" id="IPR002129">
    <property type="entry name" value="PyrdxlP-dep_de-COase"/>
</dbReference>
<dbReference type="Pfam" id="PF00282">
    <property type="entry name" value="Pyridoxal_deC"/>
    <property type="match status" value="1"/>
</dbReference>
<proteinExistence type="inferred from homology"/>
<keyword evidence="4 6" id="KW-0663">Pyridoxal phosphate</keyword>
<name>A0A934N8H3_9BACT</name>
<dbReference type="AlphaFoldDB" id="A0A934N8H3"/>
<keyword evidence="8" id="KW-0032">Aminotransferase</keyword>
<sequence>MADPLSDKEAGPPVLRMAAAEAERFLAALEQAPAAPPGVDEAASVFAAEALPSEGTGALSAMAELVESGLPGATRSAGGRFFHFVTGGGTPAALAADWLASAIDQNSFSWVSSPLGSRLERVALSWLKELFELPAGWGGVLTTGATMANFTALAAARRWWAAGHGVDVDRQGWAGLPALPVLTSGYVHSSTVKALTMLGVGSDSVRRFSADPTGALDLEELERALAGLHGEPAVLVATAGEVNAGDFDPIEALAEIAHRRWAWLHVDGAFGLFARTSSEAARLAKGVENAHSVIADGHKWLNVPYDCGFAFVHDPALMHGTFALTGAPYLPEGSEERPSFGDRGPEASRRARALAVWATLKAYGRDGYRSMVDRHIRLARRVGEQVEAAPDLELLAPVRLNVICFRYRPPGYPETALDELNRALGARILADGRVYFGTTIYGGQVAFRPAISNWRTVEDDVDLIVAVTRELGSRLSEVPRDAAAGR</sequence>